<comment type="caution">
    <text evidence="4">The sequence shown here is derived from an EMBL/GenBank/DDBJ whole genome shotgun (WGS) entry which is preliminary data.</text>
</comment>
<dbReference type="InterPro" id="IPR018060">
    <property type="entry name" value="HTH_AraC"/>
</dbReference>
<dbReference type="InterPro" id="IPR029062">
    <property type="entry name" value="Class_I_gatase-like"/>
</dbReference>
<evidence type="ECO:0000256" key="1">
    <source>
        <dbReference type="ARBA" id="ARBA00023015"/>
    </source>
</evidence>
<dbReference type="Gene3D" id="1.10.10.60">
    <property type="entry name" value="Homeodomain-like"/>
    <property type="match status" value="2"/>
</dbReference>
<proteinExistence type="predicted"/>
<accession>A0ABS4BPK3</accession>
<dbReference type="SMART" id="SM00342">
    <property type="entry name" value="HTH_ARAC"/>
    <property type="match status" value="1"/>
</dbReference>
<dbReference type="Pfam" id="PF12833">
    <property type="entry name" value="HTH_18"/>
    <property type="match status" value="1"/>
</dbReference>
<dbReference type="Proteomes" id="UP000670776">
    <property type="component" value="Unassembled WGS sequence"/>
</dbReference>
<dbReference type="Gene3D" id="3.40.50.880">
    <property type="match status" value="1"/>
</dbReference>
<dbReference type="SUPFAM" id="SSF46689">
    <property type="entry name" value="Homeodomain-like"/>
    <property type="match status" value="2"/>
</dbReference>
<reference evidence="4 5" key="1">
    <citation type="submission" date="2021-04" db="EMBL/GenBank/DDBJ databases">
        <title>Mariniflexile gromovii gen. nov., sp. nov., a gliding bacterium isolated from the sea urchin Strongylocentrotus intermedius.</title>
        <authorList>
            <person name="Ko S."/>
            <person name="Le V."/>
            <person name="Ahn C.-Y."/>
            <person name="Oh H.-M."/>
        </authorList>
    </citation>
    <scope>NUCLEOTIDE SEQUENCE [LARGE SCALE GENOMIC DNA]</scope>
    <source>
        <strain evidence="4 5">KCTC 12570</strain>
    </source>
</reference>
<protein>
    <submittedName>
        <fullName evidence="4">Helix-turn-helix domain-containing protein</fullName>
    </submittedName>
</protein>
<keyword evidence="1" id="KW-0805">Transcription regulation</keyword>
<dbReference type="SUPFAM" id="SSF52317">
    <property type="entry name" value="Class I glutamine amidotransferase-like"/>
    <property type="match status" value="1"/>
</dbReference>
<evidence type="ECO:0000259" key="3">
    <source>
        <dbReference type="PROSITE" id="PS01124"/>
    </source>
</evidence>
<feature type="domain" description="HTH araC/xylS-type" evidence="3">
    <location>
        <begin position="221"/>
        <end position="319"/>
    </location>
</feature>
<gene>
    <name evidence="4" type="ORF">J8H85_01700</name>
</gene>
<dbReference type="InterPro" id="IPR002818">
    <property type="entry name" value="DJ-1/PfpI"/>
</dbReference>
<evidence type="ECO:0000313" key="5">
    <source>
        <dbReference type="Proteomes" id="UP000670776"/>
    </source>
</evidence>
<keyword evidence="2" id="KW-0804">Transcription</keyword>
<organism evidence="4 5">
    <name type="scientific">Mariniflexile gromovii</name>
    <dbReference type="NCBI Taxonomy" id="362523"/>
    <lineage>
        <taxon>Bacteria</taxon>
        <taxon>Pseudomonadati</taxon>
        <taxon>Bacteroidota</taxon>
        <taxon>Flavobacteriia</taxon>
        <taxon>Flavobacteriales</taxon>
        <taxon>Flavobacteriaceae</taxon>
        <taxon>Mariniflexile</taxon>
    </lineage>
</organism>
<sequence length="325" mass="37444">MKHISVYIPKGHFSLVNIEGAYQMFNWVNSYYEQMGKKPLFNVELVGIEKTSTLANGLFSINPQRFIEDVKHTDLIIIPAIHGDIAHNLKINAELLPWLIKQYNQGAELVSFCIGTFYLAASGLLNGKPCSTHWQYANEFRTMFPKALLMDDKIMTESNGIYTSGGAYSFTNLIIYLIEKYAGREAAIMASKGFMIDIDRESQSPFMMFKGQKTHEDLEILEAQNYIEQNFNDRITVDELCKNSHVARRTFERRFKKATANTVLEYIQRVKIEAAKKELETGRKTVNEVMYNVGYNDTKAFRDVFKKITDMTPIDYRNKFSSTYN</sequence>
<dbReference type="PROSITE" id="PS01124">
    <property type="entry name" value="HTH_ARAC_FAMILY_2"/>
    <property type="match status" value="1"/>
</dbReference>
<dbReference type="CDD" id="cd03138">
    <property type="entry name" value="GATase1_AraC_2"/>
    <property type="match status" value="1"/>
</dbReference>
<evidence type="ECO:0000313" key="4">
    <source>
        <dbReference type="EMBL" id="MBP0902529.1"/>
    </source>
</evidence>
<evidence type="ECO:0000256" key="2">
    <source>
        <dbReference type="ARBA" id="ARBA00023163"/>
    </source>
</evidence>
<dbReference type="PANTHER" id="PTHR43130:SF11">
    <property type="entry name" value="TRANSCRIPTIONAL REGULATORY PROTEIN"/>
    <property type="match status" value="1"/>
</dbReference>
<keyword evidence="5" id="KW-1185">Reference proteome</keyword>
<dbReference type="InterPro" id="IPR009057">
    <property type="entry name" value="Homeodomain-like_sf"/>
</dbReference>
<dbReference type="PANTHER" id="PTHR43130">
    <property type="entry name" value="ARAC-FAMILY TRANSCRIPTIONAL REGULATOR"/>
    <property type="match status" value="1"/>
</dbReference>
<dbReference type="EMBL" id="JAGJCB010000001">
    <property type="protein sequence ID" value="MBP0902529.1"/>
    <property type="molecule type" value="Genomic_DNA"/>
</dbReference>
<dbReference type="RefSeq" id="WP_209652045.1">
    <property type="nucleotide sequence ID" value="NZ_JAGJCB010000001.1"/>
</dbReference>
<dbReference type="Pfam" id="PF01965">
    <property type="entry name" value="DJ-1_PfpI"/>
    <property type="match status" value="1"/>
</dbReference>
<dbReference type="InterPro" id="IPR052158">
    <property type="entry name" value="INH-QAR"/>
</dbReference>
<name>A0ABS4BPK3_9FLAO</name>